<dbReference type="OrthoDB" id="9801426at2"/>
<dbReference type="InterPro" id="IPR036237">
    <property type="entry name" value="Xyl_isomerase-like_sf"/>
</dbReference>
<dbReference type="Proteomes" id="UP000294664">
    <property type="component" value="Unassembled WGS sequence"/>
</dbReference>
<keyword evidence="3" id="KW-1185">Reference proteome</keyword>
<gene>
    <name evidence="2" type="ORF">EDC64_103288</name>
</gene>
<dbReference type="AlphaFoldDB" id="A0A4R3LZJ4"/>
<feature type="domain" description="Xylose isomerase-like TIM barrel" evidence="1">
    <location>
        <begin position="20"/>
        <end position="269"/>
    </location>
</feature>
<dbReference type="EMBL" id="SMAI01000003">
    <property type="protein sequence ID" value="TCT06184.1"/>
    <property type="molecule type" value="Genomic_DNA"/>
</dbReference>
<dbReference type="InterPro" id="IPR050312">
    <property type="entry name" value="IolE/XylAMocC-like"/>
</dbReference>
<evidence type="ECO:0000313" key="2">
    <source>
        <dbReference type="EMBL" id="TCT06184.1"/>
    </source>
</evidence>
<proteinExistence type="predicted"/>
<accession>A0A4R3LZJ4</accession>
<evidence type="ECO:0000313" key="3">
    <source>
        <dbReference type="Proteomes" id="UP000294664"/>
    </source>
</evidence>
<protein>
    <submittedName>
        <fullName evidence="2">Sugar phosphate isomerase/epimerase</fullName>
    </submittedName>
</protein>
<reference evidence="2 3" key="1">
    <citation type="submission" date="2019-03" db="EMBL/GenBank/DDBJ databases">
        <title>Genomic Encyclopedia of Type Strains, Phase IV (KMG-IV): sequencing the most valuable type-strain genomes for metagenomic binning, comparative biology and taxonomic classification.</title>
        <authorList>
            <person name="Goeker M."/>
        </authorList>
    </citation>
    <scope>NUCLEOTIDE SEQUENCE [LARGE SCALE GENOMIC DNA]</scope>
    <source>
        <strain evidence="2 3">DSM 9035</strain>
    </source>
</reference>
<dbReference type="SUPFAM" id="SSF51658">
    <property type="entry name" value="Xylose isomerase-like"/>
    <property type="match status" value="1"/>
</dbReference>
<sequence>MRLAVSNIAWPADAAQPAYDVLAAAGVAGLEIAPGLLFADAAAPFDPPDSAVVAARAAAAAAGLTFCSMQSLLFGVEGAALFGDAAERAVFARAMLRAIRLAERLGIANLVVGSPRNRVVPPDMSEDEARAIAADTFRALGESARTAGCVLAMEPNPAVYGTNFLTTLEETDAFVRLVGHPAVTVNFDVGALHVNGAFDRLEALLALARPRISHVHLSEPGLAPFPRDAATARRLTAALAAAGWDGYASIEMRADPVDPIGTLRRSVDAARAALGDPE</sequence>
<dbReference type="GO" id="GO:0016853">
    <property type="term" value="F:isomerase activity"/>
    <property type="evidence" value="ECO:0007669"/>
    <property type="project" value="UniProtKB-KW"/>
</dbReference>
<name>A0A4R3LZJ4_9HYPH</name>
<dbReference type="PANTHER" id="PTHR12110">
    <property type="entry name" value="HYDROXYPYRUVATE ISOMERASE"/>
    <property type="match status" value="1"/>
</dbReference>
<evidence type="ECO:0000259" key="1">
    <source>
        <dbReference type="Pfam" id="PF01261"/>
    </source>
</evidence>
<keyword evidence="2" id="KW-0413">Isomerase</keyword>
<dbReference type="Pfam" id="PF01261">
    <property type="entry name" value="AP_endonuc_2"/>
    <property type="match status" value="1"/>
</dbReference>
<comment type="caution">
    <text evidence="2">The sequence shown here is derived from an EMBL/GenBank/DDBJ whole genome shotgun (WGS) entry which is preliminary data.</text>
</comment>
<dbReference type="RefSeq" id="WP_132030696.1">
    <property type="nucleotide sequence ID" value="NZ_SMAI01000003.1"/>
</dbReference>
<dbReference type="Gene3D" id="3.20.20.150">
    <property type="entry name" value="Divalent-metal-dependent TIM barrel enzymes"/>
    <property type="match status" value="1"/>
</dbReference>
<organism evidence="2 3">
    <name type="scientific">Aquabacter spiritensis</name>
    <dbReference type="NCBI Taxonomy" id="933073"/>
    <lineage>
        <taxon>Bacteria</taxon>
        <taxon>Pseudomonadati</taxon>
        <taxon>Pseudomonadota</taxon>
        <taxon>Alphaproteobacteria</taxon>
        <taxon>Hyphomicrobiales</taxon>
        <taxon>Xanthobacteraceae</taxon>
        <taxon>Aquabacter</taxon>
    </lineage>
</organism>
<dbReference type="InterPro" id="IPR013022">
    <property type="entry name" value="Xyl_isomerase-like_TIM-brl"/>
</dbReference>